<evidence type="ECO:0000256" key="5">
    <source>
        <dbReference type="ARBA" id="ARBA00022857"/>
    </source>
</evidence>
<gene>
    <name evidence="8" type="ORF">F4W09_03025</name>
</gene>
<reference evidence="8 9" key="1">
    <citation type="submission" date="2019-09" db="EMBL/GenBank/DDBJ databases">
        <title>Draft genome sequence of Acinetobacter tandoii W4-4-4 isolated from environmental water sample.</title>
        <authorList>
            <person name="Wee S.K."/>
            <person name="Yan B."/>
            <person name="Mustaffa S.B."/>
            <person name="Yap E.P.H."/>
        </authorList>
    </citation>
    <scope>NUCLEOTIDE SEQUENCE [LARGE SCALE GENOMIC DNA]</scope>
    <source>
        <strain evidence="8 9">W4-4-4</strain>
    </source>
</reference>
<dbReference type="Pfam" id="PF13738">
    <property type="entry name" value="Pyr_redox_3"/>
    <property type="match status" value="1"/>
</dbReference>
<comment type="caution">
    <text evidence="8">The sequence shown here is derived from an EMBL/GenBank/DDBJ whole genome shotgun (WGS) entry which is preliminary data.</text>
</comment>
<keyword evidence="4" id="KW-0274">FAD</keyword>
<dbReference type="GO" id="GO:0004497">
    <property type="term" value="F:monooxygenase activity"/>
    <property type="evidence" value="ECO:0007669"/>
    <property type="project" value="UniProtKB-KW"/>
</dbReference>
<dbReference type="InterPro" id="IPR036188">
    <property type="entry name" value="FAD/NAD-bd_sf"/>
</dbReference>
<name>A0A5N4WNT6_9GAMM</name>
<proteinExistence type="inferred from homology"/>
<keyword evidence="6" id="KW-0560">Oxidoreductase</keyword>
<dbReference type="FunFam" id="3.50.50.60:FF:000228">
    <property type="entry name" value="FAD-containing monooxygenase EthA"/>
    <property type="match status" value="1"/>
</dbReference>
<sequence>MQMEYDVVIIGAGLGGIGMGCQLLQQNPNKSFTILERRQALGGTWDLFRYPGIRSDSDVISFGYKFSPWNSDKVLAAGESIKQYLQETAQKFKIDQKIRYGIKIISANFSTQTNKWTVETVNETTGESCQFNCNYLIAATGYYNHDQGYTPKFEGVENFKGQIVHPQHWPENLDYSNKRVVVIGSGATAVTLIPAMANDTAHITMLQRSPSYVINVPNTDKLVDACRKVLSEKLVYKIFRKRNIFMQRSIYKVCRRFPKQMRSFLLSNVQKALGDQYDMSHFTPEYMPWDERLCAIPDNDLFDVIRDGKASVVTDQIERFTENGILLKSGKTLEADIIVTATGLELQLFGGIQLFVDQEQIKPNEKMSYKGTLIEDVPNFAYLFGYTNAPWTLKIDLSSDYICRLINELDIRQMTAVKPVAPANEKTSNSIVHGMRSGYVQRGDWVLPRQGKSTEWFVSHNFEKDEAMYNLPIESQHLVWTSAAQQPKAKAKSKVA</sequence>
<comment type="similarity">
    <text evidence="2">Belongs to the FAD-binding monooxygenase family.</text>
</comment>
<evidence type="ECO:0000313" key="9">
    <source>
        <dbReference type="Proteomes" id="UP000325788"/>
    </source>
</evidence>
<dbReference type="PANTHER" id="PTHR43872">
    <property type="entry name" value="MONOOXYGENASE, PUTATIVE (AFU_ORTHOLOGUE AFUA_8G02570)-RELATED"/>
    <property type="match status" value="1"/>
</dbReference>
<evidence type="ECO:0000256" key="2">
    <source>
        <dbReference type="ARBA" id="ARBA00010139"/>
    </source>
</evidence>
<keyword evidence="5" id="KW-0521">NADP</keyword>
<dbReference type="PRINTS" id="PR00411">
    <property type="entry name" value="PNDRDTASEI"/>
</dbReference>
<accession>A0A5N4WNT6</accession>
<comment type="cofactor">
    <cofactor evidence="1">
        <name>FAD</name>
        <dbReference type="ChEBI" id="CHEBI:57692"/>
    </cofactor>
</comment>
<dbReference type="SUPFAM" id="SSF51905">
    <property type="entry name" value="FAD/NAD(P)-binding domain"/>
    <property type="match status" value="2"/>
</dbReference>
<evidence type="ECO:0000256" key="1">
    <source>
        <dbReference type="ARBA" id="ARBA00001974"/>
    </source>
</evidence>
<dbReference type="PANTHER" id="PTHR43872:SF1">
    <property type="entry name" value="MONOOXYGENASE, PUTATIVE (AFU_ORTHOLOGUE AFUA_8G02570)-RELATED"/>
    <property type="match status" value="1"/>
</dbReference>
<dbReference type="RefSeq" id="WP_151503970.1">
    <property type="nucleotide sequence ID" value="NZ_VXLD01000001.1"/>
</dbReference>
<evidence type="ECO:0000313" key="8">
    <source>
        <dbReference type="EMBL" id="KAB1860097.1"/>
    </source>
</evidence>
<keyword evidence="7" id="KW-0503">Monooxygenase</keyword>
<dbReference type="EMBL" id="VXLD01000001">
    <property type="protein sequence ID" value="KAB1860097.1"/>
    <property type="molecule type" value="Genomic_DNA"/>
</dbReference>
<evidence type="ECO:0000256" key="3">
    <source>
        <dbReference type="ARBA" id="ARBA00022630"/>
    </source>
</evidence>
<dbReference type="AlphaFoldDB" id="A0A5N4WNT6"/>
<evidence type="ECO:0000256" key="6">
    <source>
        <dbReference type="ARBA" id="ARBA00023002"/>
    </source>
</evidence>
<dbReference type="Proteomes" id="UP000325788">
    <property type="component" value="Unassembled WGS sequence"/>
</dbReference>
<evidence type="ECO:0000256" key="4">
    <source>
        <dbReference type="ARBA" id="ARBA00022827"/>
    </source>
</evidence>
<protein>
    <submittedName>
        <fullName evidence="8">NAD(P)/FAD-dependent oxidoreductase</fullName>
    </submittedName>
</protein>
<evidence type="ECO:0000256" key="7">
    <source>
        <dbReference type="ARBA" id="ARBA00023033"/>
    </source>
</evidence>
<dbReference type="InterPro" id="IPR051820">
    <property type="entry name" value="FAD-binding_MO"/>
</dbReference>
<dbReference type="Gene3D" id="3.50.50.60">
    <property type="entry name" value="FAD/NAD(P)-binding domain"/>
    <property type="match status" value="1"/>
</dbReference>
<keyword evidence="3" id="KW-0285">Flavoprotein</keyword>
<organism evidence="8 9">
    <name type="scientific">Acinetobacter tandoii</name>
    <dbReference type="NCBI Taxonomy" id="202954"/>
    <lineage>
        <taxon>Bacteria</taxon>
        <taxon>Pseudomonadati</taxon>
        <taxon>Pseudomonadota</taxon>
        <taxon>Gammaproteobacteria</taxon>
        <taxon>Moraxellales</taxon>
        <taxon>Moraxellaceae</taxon>
        <taxon>Acinetobacter</taxon>
    </lineage>
</organism>